<comment type="caution">
    <text evidence="2">The sequence shown here is derived from an EMBL/GenBank/DDBJ whole genome shotgun (WGS) entry which is preliminary data.</text>
</comment>
<reference evidence="2 3" key="1">
    <citation type="journal article" date="2024" name="BMC Genomics">
        <title>De novo assembly and annotation of Popillia japonica's genome with initial clues to its potential as an invasive pest.</title>
        <authorList>
            <person name="Cucini C."/>
            <person name="Boschi S."/>
            <person name="Funari R."/>
            <person name="Cardaioli E."/>
            <person name="Iannotti N."/>
            <person name="Marturano G."/>
            <person name="Paoli F."/>
            <person name="Bruttini M."/>
            <person name="Carapelli A."/>
            <person name="Frati F."/>
            <person name="Nardi F."/>
        </authorList>
    </citation>
    <scope>NUCLEOTIDE SEQUENCE [LARGE SCALE GENOMIC DNA]</scope>
    <source>
        <strain evidence="2">DMR45628</strain>
    </source>
</reference>
<proteinExistence type="predicted"/>
<dbReference type="EMBL" id="JASPKY010000313">
    <property type="protein sequence ID" value="KAK9709266.1"/>
    <property type="molecule type" value="Genomic_DNA"/>
</dbReference>
<evidence type="ECO:0000313" key="3">
    <source>
        <dbReference type="Proteomes" id="UP001458880"/>
    </source>
</evidence>
<accession>A0AAW1JXM1</accession>
<protein>
    <submittedName>
        <fullName evidence="2">Uncharacterized protein</fullName>
    </submittedName>
</protein>
<keyword evidence="3" id="KW-1185">Reference proteome</keyword>
<sequence>MHNVHLSAPTIGRRSGKVKLKARRPRRKPYLSKINWRKRLTSEECAKVVWSDETNVQLFSPPGTAYIRRRGVSNIIQNVFFPQ</sequence>
<name>A0AAW1JXM1_POPJA</name>
<feature type="compositionally biased region" description="Basic residues" evidence="1">
    <location>
        <begin position="14"/>
        <end position="24"/>
    </location>
</feature>
<dbReference type="Proteomes" id="UP001458880">
    <property type="component" value="Unassembled WGS sequence"/>
</dbReference>
<organism evidence="2 3">
    <name type="scientific">Popillia japonica</name>
    <name type="common">Japanese beetle</name>
    <dbReference type="NCBI Taxonomy" id="7064"/>
    <lineage>
        <taxon>Eukaryota</taxon>
        <taxon>Metazoa</taxon>
        <taxon>Ecdysozoa</taxon>
        <taxon>Arthropoda</taxon>
        <taxon>Hexapoda</taxon>
        <taxon>Insecta</taxon>
        <taxon>Pterygota</taxon>
        <taxon>Neoptera</taxon>
        <taxon>Endopterygota</taxon>
        <taxon>Coleoptera</taxon>
        <taxon>Polyphaga</taxon>
        <taxon>Scarabaeiformia</taxon>
        <taxon>Scarabaeidae</taxon>
        <taxon>Rutelinae</taxon>
        <taxon>Popillia</taxon>
    </lineage>
</organism>
<evidence type="ECO:0000313" key="2">
    <source>
        <dbReference type="EMBL" id="KAK9709266.1"/>
    </source>
</evidence>
<feature type="region of interest" description="Disordered" evidence="1">
    <location>
        <begin position="1"/>
        <end position="24"/>
    </location>
</feature>
<dbReference type="AlphaFoldDB" id="A0AAW1JXM1"/>
<evidence type="ECO:0000256" key="1">
    <source>
        <dbReference type="SAM" id="MobiDB-lite"/>
    </source>
</evidence>
<gene>
    <name evidence="2" type="ORF">QE152_g26723</name>
</gene>